<dbReference type="Pfam" id="PF15627">
    <property type="entry name" value="CEP76-C2"/>
    <property type="match status" value="1"/>
</dbReference>
<dbReference type="GO" id="GO:0046599">
    <property type="term" value="P:regulation of centriole replication"/>
    <property type="evidence" value="ECO:0007669"/>
    <property type="project" value="TreeGrafter"/>
</dbReference>
<dbReference type="AlphaFoldDB" id="A0A3S1BWW5"/>
<dbReference type="OrthoDB" id="5527234at2759"/>
<organism evidence="11 12">
    <name type="scientific">Elysia chlorotica</name>
    <name type="common">Eastern emerald elysia</name>
    <name type="synonym">Sea slug</name>
    <dbReference type="NCBI Taxonomy" id="188477"/>
    <lineage>
        <taxon>Eukaryota</taxon>
        <taxon>Metazoa</taxon>
        <taxon>Spiralia</taxon>
        <taxon>Lophotrochozoa</taxon>
        <taxon>Mollusca</taxon>
        <taxon>Gastropoda</taxon>
        <taxon>Heterobranchia</taxon>
        <taxon>Euthyneura</taxon>
        <taxon>Panpulmonata</taxon>
        <taxon>Sacoglossa</taxon>
        <taxon>Placobranchoidea</taxon>
        <taxon>Plakobranchidae</taxon>
        <taxon>Elysia</taxon>
    </lineage>
</organism>
<evidence type="ECO:0000256" key="3">
    <source>
        <dbReference type="ARBA" id="ARBA00015706"/>
    </source>
</evidence>
<dbReference type="STRING" id="188477.A0A3S1BWW5"/>
<comment type="subcellular location">
    <subcellularLocation>
        <location evidence="1">Cytoplasm</location>
        <location evidence="1">Cytoskeleton</location>
        <location evidence="1">Microtubule organizing center</location>
        <location evidence="1">Centrosome</location>
        <location evidence="1">Centriole</location>
    </subcellularLocation>
</comment>
<evidence type="ECO:0000313" key="12">
    <source>
        <dbReference type="Proteomes" id="UP000271974"/>
    </source>
</evidence>
<evidence type="ECO:0000259" key="9">
    <source>
        <dbReference type="Pfam" id="PF24654"/>
    </source>
</evidence>
<keyword evidence="4" id="KW-0963">Cytoplasm</keyword>
<evidence type="ECO:0000256" key="5">
    <source>
        <dbReference type="ARBA" id="ARBA00023212"/>
    </source>
</evidence>
<dbReference type="PANTHER" id="PTHR46436">
    <property type="entry name" value="CENTROSOMAL PROTEIN OF 76 KDA"/>
    <property type="match status" value="1"/>
</dbReference>
<dbReference type="Pfam" id="PF24656">
    <property type="entry name" value="CEPT76_peptidase"/>
    <property type="match status" value="1"/>
</dbReference>
<feature type="domain" description="CEP76 C2" evidence="7">
    <location>
        <begin position="98"/>
        <end position="255"/>
    </location>
</feature>
<feature type="domain" description="CEP76 N-terminal" evidence="9">
    <location>
        <begin position="10"/>
        <end position="68"/>
    </location>
</feature>
<dbReference type="InterPro" id="IPR028926">
    <property type="entry name" value="CEP76-C2"/>
</dbReference>
<gene>
    <name evidence="11" type="ORF">EGW08_001405</name>
</gene>
<dbReference type="Proteomes" id="UP000271974">
    <property type="component" value="Unassembled WGS sequence"/>
</dbReference>
<dbReference type="Gene3D" id="3.10.620.30">
    <property type="match status" value="1"/>
</dbReference>
<dbReference type="InterPro" id="IPR056290">
    <property type="entry name" value="CEPT76/DRC7_peptidase-like_dom"/>
</dbReference>
<dbReference type="Pfam" id="PF24654">
    <property type="entry name" value="CEP76_N"/>
    <property type="match status" value="1"/>
</dbReference>
<evidence type="ECO:0000256" key="6">
    <source>
        <dbReference type="ARBA" id="ARBA00024729"/>
    </source>
</evidence>
<comment type="function">
    <text evidence="6">Centrosomal protein involved in regulation of centriole duplication. Required to limit centriole duplication to once per cell cycle by preventing centriole reduplication.</text>
</comment>
<dbReference type="InterPro" id="IPR056289">
    <property type="entry name" value="CEP76_N"/>
</dbReference>
<dbReference type="InterPro" id="IPR038765">
    <property type="entry name" value="Papain-like_cys_pep_sf"/>
</dbReference>
<dbReference type="InterPro" id="IPR056288">
    <property type="entry name" value="CEP76_C"/>
</dbReference>
<evidence type="ECO:0000256" key="2">
    <source>
        <dbReference type="ARBA" id="ARBA00005400"/>
    </source>
</evidence>
<dbReference type="PANTHER" id="PTHR46436:SF1">
    <property type="entry name" value="CENTROSOMAL PROTEIN OF 76 KDA"/>
    <property type="match status" value="1"/>
</dbReference>
<dbReference type="EMBL" id="RQTK01000024">
    <property type="protein sequence ID" value="RUS90786.1"/>
    <property type="molecule type" value="Genomic_DNA"/>
</dbReference>
<protein>
    <recommendedName>
        <fullName evidence="3">Centrosomal protein of 76 kDa</fullName>
    </recommendedName>
</protein>
<feature type="domain" description="Centrosomal protein of 76 kDa C-terminal" evidence="8">
    <location>
        <begin position="519"/>
        <end position="656"/>
    </location>
</feature>
<evidence type="ECO:0000259" key="8">
    <source>
        <dbReference type="Pfam" id="PF24652"/>
    </source>
</evidence>
<proteinExistence type="inferred from homology"/>
<accession>A0A3S1BWW5</accession>
<keyword evidence="5" id="KW-0206">Cytoskeleton</keyword>
<name>A0A3S1BWW5_ELYCH</name>
<dbReference type="SUPFAM" id="SSF54001">
    <property type="entry name" value="Cysteine proteinases"/>
    <property type="match status" value="1"/>
</dbReference>
<evidence type="ECO:0000259" key="7">
    <source>
        <dbReference type="Pfam" id="PF15627"/>
    </source>
</evidence>
<dbReference type="InterPro" id="IPR052299">
    <property type="entry name" value="CEP76"/>
</dbReference>
<evidence type="ECO:0000313" key="11">
    <source>
        <dbReference type="EMBL" id="RUS90786.1"/>
    </source>
</evidence>
<dbReference type="GO" id="GO:0005814">
    <property type="term" value="C:centriole"/>
    <property type="evidence" value="ECO:0007669"/>
    <property type="project" value="UniProtKB-SubCell"/>
</dbReference>
<dbReference type="Pfam" id="PF24652">
    <property type="entry name" value="CEP76_C"/>
    <property type="match status" value="1"/>
</dbReference>
<reference evidence="11 12" key="1">
    <citation type="submission" date="2019-01" db="EMBL/GenBank/DDBJ databases">
        <title>A draft genome assembly of the solar-powered sea slug Elysia chlorotica.</title>
        <authorList>
            <person name="Cai H."/>
            <person name="Li Q."/>
            <person name="Fang X."/>
            <person name="Li J."/>
            <person name="Curtis N.E."/>
            <person name="Altenburger A."/>
            <person name="Shibata T."/>
            <person name="Feng M."/>
            <person name="Maeda T."/>
            <person name="Schwartz J.A."/>
            <person name="Shigenobu S."/>
            <person name="Lundholm N."/>
            <person name="Nishiyama T."/>
            <person name="Yang H."/>
            <person name="Hasebe M."/>
            <person name="Li S."/>
            <person name="Pierce S.K."/>
            <person name="Wang J."/>
        </authorList>
    </citation>
    <scope>NUCLEOTIDE SEQUENCE [LARGE SCALE GENOMIC DNA]</scope>
    <source>
        <strain evidence="11">EC2010</strain>
        <tissue evidence="11">Whole organism of an adult</tissue>
    </source>
</reference>
<keyword evidence="12" id="KW-1185">Reference proteome</keyword>
<feature type="domain" description="CEP76/DRC7 peptidase-like" evidence="10">
    <location>
        <begin position="360"/>
        <end position="491"/>
    </location>
</feature>
<comment type="caution">
    <text evidence="11">The sequence shown here is derived from an EMBL/GenBank/DDBJ whole genome shotgun (WGS) entry which is preliminary data.</text>
</comment>
<evidence type="ECO:0000256" key="1">
    <source>
        <dbReference type="ARBA" id="ARBA00004114"/>
    </source>
</evidence>
<evidence type="ECO:0000259" key="10">
    <source>
        <dbReference type="Pfam" id="PF24656"/>
    </source>
</evidence>
<sequence>MALPQEKIAELKQIIHSQVSQMDIQNQIRNVVSNMINGQNGHGDVISEADVINQLRQGGVVDEVMRHIQVDGAHNSKPAAHFAGIGNNFGSGISKKANIDPSRRYLYLNVQGGKAFLEHLNEPDAVPGQKVSAYFTLHIYFRNQRFRSRPVACAVEPEFDEGFLLELHKEEAGDAGKMADIPALLSMGGPIHLVLIKTDSAGETTLLSSQFFEWRPLLTSKQGSMRTSLEMLGTGNEARVPVGVLEIQLELFPKPGQVLEENVVRAQMDLERSRQADRERLFLVYAKQWWKEFLQIRDTHQDRLVKMFAQDENGVKRPVSSYVKPLRAGRLLDTPREAARFVSLMHHEKLQSLGGGDKVEQWTNAHAFLCRNRGDCEDHAVLLCSLLLGFGLDAYICVGTKVKGSVHVWVMTVSADGRLITFWESLNGHRYVHEPINPNAPPMAKIQRPKYPYKTIGCIFNHQSFYANSQASDSVEVCQFDIHNEAHWKSMSSDAIVSVCGSGSSTSWPVPPPLSPSTLDHHLLSNDLEQQLKILVVEHRRDQGLTSSWDDQLSYILTPALAAYETERITGITAGNEEFQDAIRLAVPEGQTFKGYPIQFTHRNARKAFTTCLRAPVCEEIINCRGDQVRLAVRVRVFPYPESACATWIMFACKFKSVL</sequence>
<evidence type="ECO:0000256" key="4">
    <source>
        <dbReference type="ARBA" id="ARBA00022490"/>
    </source>
</evidence>
<comment type="similarity">
    <text evidence="2">Belongs to the CEP76 family.</text>
</comment>